<dbReference type="EMBL" id="BAAAFN010000011">
    <property type="protein sequence ID" value="GAA0227975.1"/>
    <property type="molecule type" value="Genomic_DNA"/>
</dbReference>
<evidence type="ECO:0000256" key="3">
    <source>
        <dbReference type="SAM" id="MobiDB-lite"/>
    </source>
</evidence>
<evidence type="ECO:0000256" key="2">
    <source>
        <dbReference type="ARBA" id="ARBA00034247"/>
    </source>
</evidence>
<dbReference type="CDD" id="cd01949">
    <property type="entry name" value="GGDEF"/>
    <property type="match status" value="1"/>
</dbReference>
<dbReference type="PANTHER" id="PTHR45138">
    <property type="entry name" value="REGULATORY COMPONENTS OF SENSORY TRANSDUCTION SYSTEM"/>
    <property type="match status" value="1"/>
</dbReference>
<accession>A0ABP3DC51</accession>
<sequence>MIRHFTHVFSDLDALRADVAHGEMARAAESSRSILVQVYSASGAPAHLLGIAGLLEELLPAATVVGATTVGEIAAGRLLTNQTVIGFSFFESSRLQAIAMPCTRGEESRTGAELGRSIRASADDIAGVLLLATPLSVELGPLFAALEPEIGDFPLFGGGAGDYTRMRNTFVFAGGELLDAGIVAVIFTGTQLALQCEAYLGWIPVSHPMTVTRTDGPLVKEIDGRPAFEIYQRYLGARKDESFYMAALEFPLLIEREGQWVARVPVAAGEDDSLRFLGDIREGEIVHIGYGDAGTIIEHAREIQAASADFAPDAVFMYSCGCRRFLLQEDVERESRPFEAHAPTFGFFTYGEFFGTGRLQLLNSAMVAVGLREGGPRKASRPAAATANGGTRPPPDDPYDSQHTRVISKLLHFIKAVTTELEATNRELEKRSMTDTLTQLANRIRLDESLEAQLNSTIRGGIPFSVILLDIDHFKRVNDTHGHLAGDSVLVAIAQALRTHIRATDRVGRWGGEEFLVICPDTDAAQATLLAERLRQAIERQAIPGVGHSTASLGVAAYRPGDDASGLIARADQALYQAKHAGRNRVEQA</sequence>
<dbReference type="InterPro" id="IPR013702">
    <property type="entry name" value="FIST_domain_N"/>
</dbReference>
<dbReference type="PANTHER" id="PTHR45138:SF9">
    <property type="entry name" value="DIGUANYLATE CYCLASE DGCM-RELATED"/>
    <property type="match status" value="1"/>
</dbReference>
<dbReference type="RefSeq" id="WP_343820847.1">
    <property type="nucleotide sequence ID" value="NZ_BAAAFN010000011.1"/>
</dbReference>
<evidence type="ECO:0000313" key="5">
    <source>
        <dbReference type="EMBL" id="GAA0227975.1"/>
    </source>
</evidence>
<dbReference type="SMART" id="SM01204">
    <property type="entry name" value="FIST_C"/>
    <property type="match status" value="1"/>
</dbReference>
<dbReference type="InterPro" id="IPR050469">
    <property type="entry name" value="Diguanylate_Cyclase"/>
</dbReference>
<feature type="region of interest" description="Disordered" evidence="3">
    <location>
        <begin position="375"/>
        <end position="401"/>
    </location>
</feature>
<dbReference type="NCBIfam" id="TIGR00254">
    <property type="entry name" value="GGDEF"/>
    <property type="match status" value="1"/>
</dbReference>
<evidence type="ECO:0000256" key="1">
    <source>
        <dbReference type="ARBA" id="ARBA00012528"/>
    </source>
</evidence>
<proteinExistence type="predicted"/>
<dbReference type="Proteomes" id="UP001501176">
    <property type="component" value="Unassembled WGS sequence"/>
</dbReference>
<dbReference type="SMART" id="SM00897">
    <property type="entry name" value="FIST"/>
    <property type="match status" value="1"/>
</dbReference>
<feature type="domain" description="GGDEF" evidence="4">
    <location>
        <begin position="462"/>
        <end position="589"/>
    </location>
</feature>
<dbReference type="Pfam" id="PF10442">
    <property type="entry name" value="FIST_C"/>
    <property type="match status" value="1"/>
</dbReference>
<dbReference type="InterPro" id="IPR000160">
    <property type="entry name" value="GGDEF_dom"/>
</dbReference>
<dbReference type="InterPro" id="IPR043128">
    <property type="entry name" value="Rev_trsase/Diguanyl_cyclase"/>
</dbReference>
<dbReference type="Pfam" id="PF08495">
    <property type="entry name" value="FIST"/>
    <property type="match status" value="1"/>
</dbReference>
<organism evidence="5 6">
    <name type="scientific">Castellaniella daejeonensis</name>
    <dbReference type="NCBI Taxonomy" id="659013"/>
    <lineage>
        <taxon>Bacteria</taxon>
        <taxon>Pseudomonadati</taxon>
        <taxon>Pseudomonadota</taxon>
        <taxon>Betaproteobacteria</taxon>
        <taxon>Burkholderiales</taxon>
        <taxon>Alcaligenaceae</taxon>
        <taxon>Castellaniella</taxon>
    </lineage>
</organism>
<dbReference type="SUPFAM" id="SSF55073">
    <property type="entry name" value="Nucleotide cyclase"/>
    <property type="match status" value="1"/>
</dbReference>
<evidence type="ECO:0000259" key="4">
    <source>
        <dbReference type="PROSITE" id="PS50887"/>
    </source>
</evidence>
<dbReference type="EC" id="2.7.7.65" evidence="1"/>
<comment type="caution">
    <text evidence="5">The sequence shown here is derived from an EMBL/GenBank/DDBJ whole genome shotgun (WGS) entry which is preliminary data.</text>
</comment>
<dbReference type="InterPro" id="IPR029787">
    <property type="entry name" value="Nucleotide_cyclase"/>
</dbReference>
<protein>
    <recommendedName>
        <fullName evidence="1">diguanylate cyclase</fullName>
        <ecNumber evidence="1">2.7.7.65</ecNumber>
    </recommendedName>
</protein>
<dbReference type="InterPro" id="IPR019494">
    <property type="entry name" value="FIST_C"/>
</dbReference>
<gene>
    <name evidence="5" type="ORF">GCM10009125_16230</name>
</gene>
<comment type="catalytic activity">
    <reaction evidence="2">
        <text>2 GTP = 3',3'-c-di-GMP + 2 diphosphate</text>
        <dbReference type="Rhea" id="RHEA:24898"/>
        <dbReference type="ChEBI" id="CHEBI:33019"/>
        <dbReference type="ChEBI" id="CHEBI:37565"/>
        <dbReference type="ChEBI" id="CHEBI:58805"/>
        <dbReference type="EC" id="2.7.7.65"/>
    </reaction>
</comment>
<dbReference type="Gene3D" id="3.30.70.270">
    <property type="match status" value="1"/>
</dbReference>
<dbReference type="PROSITE" id="PS50887">
    <property type="entry name" value="GGDEF"/>
    <property type="match status" value="1"/>
</dbReference>
<dbReference type="SMART" id="SM00267">
    <property type="entry name" value="GGDEF"/>
    <property type="match status" value="1"/>
</dbReference>
<dbReference type="Pfam" id="PF00990">
    <property type="entry name" value="GGDEF"/>
    <property type="match status" value="1"/>
</dbReference>
<evidence type="ECO:0000313" key="6">
    <source>
        <dbReference type="Proteomes" id="UP001501176"/>
    </source>
</evidence>
<name>A0ABP3DC51_9BURK</name>
<reference evidence="6" key="1">
    <citation type="journal article" date="2019" name="Int. J. Syst. Evol. Microbiol.">
        <title>The Global Catalogue of Microorganisms (GCM) 10K type strain sequencing project: providing services to taxonomists for standard genome sequencing and annotation.</title>
        <authorList>
            <consortium name="The Broad Institute Genomics Platform"/>
            <consortium name="The Broad Institute Genome Sequencing Center for Infectious Disease"/>
            <person name="Wu L."/>
            <person name="Ma J."/>
        </authorList>
    </citation>
    <scope>NUCLEOTIDE SEQUENCE [LARGE SCALE GENOMIC DNA]</scope>
    <source>
        <strain evidence="6">JCM 16240</strain>
    </source>
</reference>
<keyword evidence="6" id="KW-1185">Reference proteome</keyword>